<feature type="domain" description="T-SNARE coiled-coil homology" evidence="3">
    <location>
        <begin position="257"/>
        <end position="319"/>
    </location>
</feature>
<dbReference type="GO" id="GO:0005886">
    <property type="term" value="C:plasma membrane"/>
    <property type="evidence" value="ECO:0007669"/>
    <property type="project" value="TreeGrafter"/>
</dbReference>
<gene>
    <name evidence="4" type="ORF">INT46_005148</name>
</gene>
<evidence type="ECO:0000313" key="4">
    <source>
        <dbReference type="EMBL" id="KAG2190160.1"/>
    </source>
</evidence>
<feature type="region of interest" description="Disordered" evidence="2">
    <location>
        <begin position="1"/>
        <end position="94"/>
    </location>
</feature>
<feature type="compositionally biased region" description="Low complexity" evidence="2">
    <location>
        <begin position="23"/>
        <end position="35"/>
    </location>
</feature>
<feature type="compositionally biased region" description="Basic and acidic residues" evidence="2">
    <location>
        <begin position="190"/>
        <end position="204"/>
    </location>
</feature>
<feature type="domain" description="T-SNARE coiled-coil homology" evidence="3">
    <location>
        <begin position="104"/>
        <end position="166"/>
    </location>
</feature>
<dbReference type="PROSITE" id="PS50192">
    <property type="entry name" value="T_SNARE"/>
    <property type="match status" value="2"/>
</dbReference>
<proteinExistence type="inferred from homology"/>
<dbReference type="PANTHER" id="PTHR19305:SF9">
    <property type="entry name" value="SYNAPTOSOMAL-ASSOCIATED PROTEIN 29"/>
    <property type="match status" value="1"/>
</dbReference>
<reference evidence="4" key="1">
    <citation type="submission" date="2020-12" db="EMBL/GenBank/DDBJ databases">
        <title>Metabolic potential, ecology and presence of endohyphal bacteria is reflected in genomic diversity of Mucoromycotina.</title>
        <authorList>
            <person name="Muszewska A."/>
            <person name="Okrasinska A."/>
            <person name="Steczkiewicz K."/>
            <person name="Drgas O."/>
            <person name="Orlowska M."/>
            <person name="Perlinska-Lenart U."/>
            <person name="Aleksandrzak-Piekarczyk T."/>
            <person name="Szatraj K."/>
            <person name="Zielenkiewicz U."/>
            <person name="Pilsyk S."/>
            <person name="Malc E."/>
            <person name="Mieczkowski P."/>
            <person name="Kruszewska J.S."/>
            <person name="Biernat P."/>
            <person name="Pawlowska J."/>
        </authorList>
    </citation>
    <scope>NUCLEOTIDE SEQUENCE</scope>
    <source>
        <strain evidence="4">CBS 226.32</strain>
    </source>
</reference>
<feature type="compositionally biased region" description="Polar residues" evidence="2">
    <location>
        <begin position="74"/>
        <end position="87"/>
    </location>
</feature>
<feature type="region of interest" description="Disordered" evidence="2">
    <location>
        <begin position="185"/>
        <end position="204"/>
    </location>
</feature>
<dbReference type="SMART" id="SM00397">
    <property type="entry name" value="t_SNARE"/>
    <property type="match status" value="2"/>
</dbReference>
<dbReference type="OrthoDB" id="18679at2759"/>
<sequence length="320" mass="36372">MKFWKKKDKSKTSTNPFEEQGDSSSFSTEYSQTSTANTDSYGGRYGTAAPPNINESQDRRNLFDGYQRQKSRYDTSGQEDSYGTSKFSEGDEDQEVVQIQNKIRSVKQDTLESTRNALQKISETESTAANTMNMLGTQSTQIANVDRNVDLSKAYSDRAADQAGELKQLNRSIFIPVVKNPFTKGSRQRKAMDRVSRDHEEHMAERDNIRQFEYNSSARIEDAQRKAMRLKGEEGYHKGRSQSDRNKYQFEADDEDDAVEDEIDSNLDLLGDATTRLKAMATTMNDELSSQNKQLNKLNKKVDPINAKLMSTTYTLDSTR</sequence>
<dbReference type="GO" id="GO:0031201">
    <property type="term" value="C:SNARE complex"/>
    <property type="evidence" value="ECO:0007669"/>
    <property type="project" value="TreeGrafter"/>
</dbReference>
<dbReference type="EMBL" id="JAEPRC010001043">
    <property type="protein sequence ID" value="KAG2190160.1"/>
    <property type="molecule type" value="Genomic_DNA"/>
</dbReference>
<keyword evidence="5" id="KW-1185">Reference proteome</keyword>
<comment type="caution">
    <text evidence="4">The sequence shown here is derived from an EMBL/GenBank/DDBJ whole genome shotgun (WGS) entry which is preliminary data.</text>
</comment>
<dbReference type="CDD" id="cd15886">
    <property type="entry name" value="SNARE_SEC9N"/>
    <property type="match status" value="1"/>
</dbReference>
<comment type="similarity">
    <text evidence="1">Belongs to the SNAP-25 family.</text>
</comment>
<evidence type="ECO:0000256" key="1">
    <source>
        <dbReference type="ARBA" id="ARBA00009480"/>
    </source>
</evidence>
<dbReference type="SUPFAM" id="SSF58038">
    <property type="entry name" value="SNARE fusion complex"/>
    <property type="match status" value="2"/>
</dbReference>
<feature type="region of interest" description="Disordered" evidence="2">
    <location>
        <begin position="230"/>
        <end position="249"/>
    </location>
</feature>
<evidence type="ECO:0000259" key="3">
    <source>
        <dbReference type="PROSITE" id="PS50192"/>
    </source>
</evidence>
<dbReference type="Gene3D" id="1.20.5.110">
    <property type="match status" value="2"/>
</dbReference>
<name>A0A8H7UNY3_9FUNG</name>
<accession>A0A8H7UNY3</accession>
<dbReference type="Proteomes" id="UP000650833">
    <property type="component" value="Unassembled WGS sequence"/>
</dbReference>
<protein>
    <recommendedName>
        <fullName evidence="3">t-SNARE coiled-coil homology domain-containing protein</fullName>
    </recommendedName>
</protein>
<organism evidence="4 5">
    <name type="scientific">Mucor plumbeus</name>
    <dbReference type="NCBI Taxonomy" id="97098"/>
    <lineage>
        <taxon>Eukaryota</taxon>
        <taxon>Fungi</taxon>
        <taxon>Fungi incertae sedis</taxon>
        <taxon>Mucoromycota</taxon>
        <taxon>Mucoromycotina</taxon>
        <taxon>Mucoromycetes</taxon>
        <taxon>Mucorales</taxon>
        <taxon>Mucorineae</taxon>
        <taxon>Mucoraceae</taxon>
        <taxon>Mucor</taxon>
    </lineage>
</organism>
<dbReference type="PANTHER" id="PTHR19305">
    <property type="entry name" value="SYNAPTOSOMAL ASSOCIATED PROTEIN"/>
    <property type="match status" value="1"/>
</dbReference>
<dbReference type="GO" id="GO:0019905">
    <property type="term" value="F:syntaxin binding"/>
    <property type="evidence" value="ECO:0007669"/>
    <property type="project" value="TreeGrafter"/>
</dbReference>
<dbReference type="AlphaFoldDB" id="A0A8H7UNY3"/>
<evidence type="ECO:0000256" key="2">
    <source>
        <dbReference type="SAM" id="MobiDB-lite"/>
    </source>
</evidence>
<dbReference type="GO" id="GO:0005484">
    <property type="term" value="F:SNAP receptor activity"/>
    <property type="evidence" value="ECO:0007669"/>
    <property type="project" value="TreeGrafter"/>
</dbReference>
<dbReference type="GO" id="GO:0006906">
    <property type="term" value="P:vesicle fusion"/>
    <property type="evidence" value="ECO:0007669"/>
    <property type="project" value="TreeGrafter"/>
</dbReference>
<dbReference type="InterPro" id="IPR000727">
    <property type="entry name" value="T_SNARE_dom"/>
</dbReference>
<dbReference type="GO" id="GO:0006887">
    <property type="term" value="P:exocytosis"/>
    <property type="evidence" value="ECO:0007669"/>
    <property type="project" value="TreeGrafter"/>
</dbReference>
<evidence type="ECO:0000313" key="5">
    <source>
        <dbReference type="Proteomes" id="UP000650833"/>
    </source>
</evidence>